<dbReference type="PIRSF" id="PIRSF014995">
    <property type="entry name" value="UCP014995"/>
    <property type="match status" value="1"/>
</dbReference>
<organism evidence="2 3">
    <name type="scientific">Tahibacter amnicola</name>
    <dbReference type="NCBI Taxonomy" id="2976241"/>
    <lineage>
        <taxon>Bacteria</taxon>
        <taxon>Pseudomonadati</taxon>
        <taxon>Pseudomonadota</taxon>
        <taxon>Gammaproteobacteria</taxon>
        <taxon>Lysobacterales</taxon>
        <taxon>Rhodanobacteraceae</taxon>
        <taxon>Tahibacter</taxon>
    </lineage>
</organism>
<accession>A0ABY6BC83</accession>
<sequence>MRFRAVPLLFLAITANAGAGELTVGIEIPSLQVAEYHRPYVAVWIQGKEPGKTVNLAVWYQQKKGGGTDPAKADEGVKWLADLRQWWRRSGREAQLPIDGVSGATRPAGIHTVKATDRSGPMAGLAAGEYTLMVEVAREVGGHEVVRIPFAWPPQKPTHGEARGTTELGAVTLDLAP</sequence>
<dbReference type="EMBL" id="CP104694">
    <property type="protein sequence ID" value="UXI67162.1"/>
    <property type="molecule type" value="Genomic_DNA"/>
</dbReference>
<keyword evidence="3" id="KW-1185">Reference proteome</keyword>
<proteinExistence type="predicted"/>
<dbReference type="RefSeq" id="WP_261694138.1">
    <property type="nucleotide sequence ID" value="NZ_CP104694.1"/>
</dbReference>
<dbReference type="Pfam" id="PF10029">
    <property type="entry name" value="DUF2271"/>
    <property type="match status" value="1"/>
</dbReference>
<gene>
    <name evidence="2" type="ORF">N4264_20830</name>
</gene>
<evidence type="ECO:0000256" key="1">
    <source>
        <dbReference type="SAM" id="SignalP"/>
    </source>
</evidence>
<protein>
    <submittedName>
        <fullName evidence="2">DUF2271 domain-containing protein</fullName>
    </submittedName>
</protein>
<feature type="chain" id="PRO_5045386400" evidence="1">
    <location>
        <begin position="20"/>
        <end position="177"/>
    </location>
</feature>
<reference evidence="2" key="1">
    <citation type="submission" date="2022-09" db="EMBL/GenBank/DDBJ databases">
        <title>Tahibacter sp. nov., isolated from a fresh water.</title>
        <authorList>
            <person name="Baek J.H."/>
            <person name="Lee J.K."/>
            <person name="Kim J.M."/>
            <person name="Jeon C.O."/>
        </authorList>
    </citation>
    <scope>NUCLEOTIDE SEQUENCE</scope>
    <source>
        <strain evidence="2">W38</strain>
    </source>
</reference>
<name>A0ABY6BC83_9GAMM</name>
<evidence type="ECO:0000313" key="3">
    <source>
        <dbReference type="Proteomes" id="UP001064632"/>
    </source>
</evidence>
<dbReference type="Proteomes" id="UP001064632">
    <property type="component" value="Chromosome"/>
</dbReference>
<dbReference type="InterPro" id="IPR014469">
    <property type="entry name" value="DUF2271"/>
</dbReference>
<keyword evidence="1" id="KW-0732">Signal</keyword>
<evidence type="ECO:0000313" key="2">
    <source>
        <dbReference type="EMBL" id="UXI67162.1"/>
    </source>
</evidence>
<feature type="signal peptide" evidence="1">
    <location>
        <begin position="1"/>
        <end position="19"/>
    </location>
</feature>